<dbReference type="SUPFAM" id="SSF46785">
    <property type="entry name" value="Winged helix' DNA-binding domain"/>
    <property type="match status" value="1"/>
</dbReference>
<protein>
    <submittedName>
        <fullName evidence="4">26s proteasome non-ATPase regulatory subunit 11</fullName>
    </submittedName>
</protein>
<evidence type="ECO:0000259" key="3">
    <source>
        <dbReference type="PROSITE" id="PS50250"/>
    </source>
</evidence>
<accession>A0A0M0JB73</accession>
<dbReference type="InterPro" id="IPR040773">
    <property type="entry name" value="Rpn6_N"/>
</dbReference>
<evidence type="ECO:0000313" key="4">
    <source>
        <dbReference type="EMBL" id="KOO23607.1"/>
    </source>
</evidence>
<dbReference type="EMBL" id="JWZX01003175">
    <property type="protein sequence ID" value="KOO23607.1"/>
    <property type="molecule type" value="Genomic_DNA"/>
</dbReference>
<evidence type="ECO:0000313" key="5">
    <source>
        <dbReference type="Proteomes" id="UP000037460"/>
    </source>
</evidence>
<dbReference type="InterPro" id="IPR011990">
    <property type="entry name" value="TPR-like_helical_dom_sf"/>
</dbReference>
<dbReference type="FunFam" id="1.25.40.570:FF:000007">
    <property type="entry name" value="26S proteasome non-ATPase regulatory subunit 11"/>
    <property type="match status" value="1"/>
</dbReference>
<dbReference type="Pfam" id="PF18503">
    <property type="entry name" value="RPN6_C_helix"/>
    <property type="match status" value="1"/>
</dbReference>
<dbReference type="Gene3D" id="1.25.40.570">
    <property type="match status" value="1"/>
</dbReference>
<dbReference type="PANTHER" id="PTHR10678">
    <property type="entry name" value="26S PROTEASOME NON-ATPASE REGULATORY SUBUNIT 11/COP9 SIGNALOSOME COMPLEX SUBUNIT 2"/>
    <property type="match status" value="1"/>
</dbReference>
<comment type="similarity">
    <text evidence="1">Belongs to the proteasome subunit S9 family.</text>
</comment>
<organism evidence="4 5">
    <name type="scientific">Chrysochromulina tobinii</name>
    <dbReference type="NCBI Taxonomy" id="1460289"/>
    <lineage>
        <taxon>Eukaryota</taxon>
        <taxon>Haptista</taxon>
        <taxon>Haptophyta</taxon>
        <taxon>Prymnesiophyceae</taxon>
        <taxon>Prymnesiales</taxon>
        <taxon>Chrysochromulinaceae</taxon>
        <taxon>Chrysochromulina</taxon>
    </lineage>
</organism>
<dbReference type="Proteomes" id="UP000037460">
    <property type="component" value="Unassembled WGS sequence"/>
</dbReference>
<dbReference type="GO" id="GO:0030163">
    <property type="term" value="P:protein catabolic process"/>
    <property type="evidence" value="ECO:0007669"/>
    <property type="project" value="UniProtKB-ARBA"/>
</dbReference>
<dbReference type="InterPro" id="IPR040780">
    <property type="entry name" value="Rpn6_C_helix"/>
</dbReference>
<dbReference type="PROSITE" id="PS50250">
    <property type="entry name" value="PCI"/>
    <property type="match status" value="1"/>
</dbReference>
<evidence type="ECO:0000256" key="1">
    <source>
        <dbReference type="ARBA" id="ARBA00007454"/>
    </source>
</evidence>
<name>A0A0M0JB73_9EUKA</name>
<dbReference type="Pfam" id="PF18055">
    <property type="entry name" value="RPN6_N"/>
    <property type="match status" value="1"/>
</dbReference>
<sequence length="415" mass="45618">MYATPPRVAAAAQLQSASPSIAELEAKVASQATDTDSLVAKEEAIHLLSEHYAETAQADKLVALVAALRPFFAVVAKAKTAKIVRTLIDQLAKIPNTLPLQMQLCRDSIAWCKAEKRSFLRQRVEARLAALLLESKMYTDALALLDELVREVKKLDDKPLLVEINLVESATHHALRNLPKAKASLTSARTAANAIYCPPQLQAQIDVNAGIIHAEEKDYKTAFSYFYEALENFDSINSPRGEDCVKYMLLTKIMMNNPDEVTSIINGKPGMRHQGAGLEAMRAIATAHQQRSLIEFETALSTHAAHLTADPIISNHLAALYDMLLQENICRIIEPYSVVETAHIATVMKLPLEKVEQKLSQMILDKKFRGILDAGAGCLVVYEDQAVDTTYDEALETLGNMSKVVDALNVKANSL</sequence>
<dbReference type="InterPro" id="IPR036390">
    <property type="entry name" value="WH_DNA-bd_sf"/>
</dbReference>
<proteinExistence type="inferred from homology"/>
<feature type="non-terminal residue" evidence="4">
    <location>
        <position position="415"/>
    </location>
</feature>
<dbReference type="InterPro" id="IPR000717">
    <property type="entry name" value="PCI_dom"/>
</dbReference>
<feature type="domain" description="PCI" evidence="3">
    <location>
        <begin position="222"/>
        <end position="386"/>
    </location>
</feature>
<comment type="caution">
    <text evidence="4">The sequence shown here is derived from an EMBL/GenBank/DDBJ whole genome shotgun (WGS) entry which is preliminary data.</text>
</comment>
<dbReference type="SMART" id="SM00088">
    <property type="entry name" value="PINT"/>
    <property type="match status" value="1"/>
</dbReference>
<dbReference type="GO" id="GO:0000502">
    <property type="term" value="C:proteasome complex"/>
    <property type="evidence" value="ECO:0007669"/>
    <property type="project" value="UniProtKB-KW"/>
</dbReference>
<reference evidence="5" key="1">
    <citation type="journal article" date="2015" name="PLoS Genet.">
        <title>Genome Sequence and Transcriptome Analyses of Chrysochromulina tobin: Metabolic Tools for Enhanced Algal Fitness in the Prominent Order Prymnesiales (Haptophyceae).</title>
        <authorList>
            <person name="Hovde B.T."/>
            <person name="Deodato C.R."/>
            <person name="Hunsperger H.M."/>
            <person name="Ryken S.A."/>
            <person name="Yost W."/>
            <person name="Jha R.K."/>
            <person name="Patterson J."/>
            <person name="Monnat R.J. Jr."/>
            <person name="Barlow S.B."/>
            <person name="Starkenburg S.R."/>
            <person name="Cattolico R.A."/>
        </authorList>
    </citation>
    <scope>NUCLEOTIDE SEQUENCE</scope>
    <source>
        <strain evidence="5">CCMP291</strain>
    </source>
</reference>
<keyword evidence="5" id="KW-1185">Reference proteome</keyword>
<gene>
    <name evidence="4" type="ORF">Ctob_001571</name>
</gene>
<dbReference type="InterPro" id="IPR050871">
    <property type="entry name" value="26S_Proteasome/COP9_Components"/>
</dbReference>
<dbReference type="AlphaFoldDB" id="A0A0M0JB73"/>
<evidence type="ECO:0000256" key="2">
    <source>
        <dbReference type="ARBA" id="ARBA00022942"/>
    </source>
</evidence>
<keyword evidence="2 4" id="KW-0647">Proteasome</keyword>
<dbReference type="Pfam" id="PF01399">
    <property type="entry name" value="PCI"/>
    <property type="match status" value="1"/>
</dbReference>
<dbReference type="SUPFAM" id="SSF48452">
    <property type="entry name" value="TPR-like"/>
    <property type="match status" value="1"/>
</dbReference>
<dbReference type="SMART" id="SM00753">
    <property type="entry name" value="PAM"/>
    <property type="match status" value="1"/>
</dbReference>
<dbReference type="OrthoDB" id="1418352at2759"/>